<evidence type="ECO:0000256" key="1">
    <source>
        <dbReference type="ARBA" id="ARBA00004479"/>
    </source>
</evidence>
<dbReference type="PROSITE" id="PS00108">
    <property type="entry name" value="PROTEIN_KINASE_ST"/>
    <property type="match status" value="1"/>
</dbReference>
<evidence type="ECO:0000256" key="11">
    <source>
        <dbReference type="ARBA" id="ARBA00022989"/>
    </source>
</evidence>
<dbReference type="InterPro" id="IPR011009">
    <property type="entry name" value="Kinase-like_dom_sf"/>
</dbReference>
<evidence type="ECO:0000313" key="19">
    <source>
        <dbReference type="EMBL" id="RNA19827.1"/>
    </source>
</evidence>
<evidence type="ECO:0000256" key="2">
    <source>
        <dbReference type="ARBA" id="ARBA00009605"/>
    </source>
</evidence>
<evidence type="ECO:0000256" key="14">
    <source>
        <dbReference type="PROSITE-ProRule" id="PRU10141"/>
    </source>
</evidence>
<dbReference type="Proteomes" id="UP000276133">
    <property type="component" value="Unassembled WGS sequence"/>
</dbReference>
<comment type="caution">
    <text evidence="19">The sequence shown here is derived from an EMBL/GenBank/DDBJ whole genome shotgun (WGS) entry which is preliminary data.</text>
</comment>
<keyword evidence="6" id="KW-0812">Transmembrane</keyword>
<sequence length="459" mass="50777">MYKKFRLESAKSKFVKTHQMYRGSLNTENTSSCAASPVHPPAPLKPLLTASPYTSTSSSSSSSSSAASTSQSTANTSIKSHLYASDKHADAFEPFIQISSPLSTPSSALCHTLSVQTAQTPSSELEWSGSGSGAGFPQCVQRTIARQIRLVYPCVGKGRFGEVYKGEWRGEFVAVKTFNSADEKSWENECGIYSTSGFRHENILGFIAADNIDRGLYTELWLITEYHENGSLFDYLSGNQISAQVAVKMALSIVNGLVHLHMPIESCNGKPALAHCDLKSKNILVKSDLSCCIGDLGLALSGDRDGKVVQQGSVRTGTKRYMAPEILAKRIDARYLENFQKAEMYSVALVLWELLRSCQFDDERTGALCSFEHKMPYFEYIQGDPDEALMSKIVCEQKIRPSVCAEWRHNKIMSGLLRLAEELWVENPDERLNALRLKKSLSKIRTNLVQRATLPTILA</sequence>
<feature type="compositionally biased region" description="Low complexity" evidence="16">
    <location>
        <begin position="49"/>
        <end position="71"/>
    </location>
</feature>
<dbReference type="SMART" id="SM00220">
    <property type="entry name" value="S_TKc"/>
    <property type="match status" value="1"/>
</dbReference>
<dbReference type="EMBL" id="REGN01003971">
    <property type="protein sequence ID" value="RNA19827.1"/>
    <property type="molecule type" value="Genomic_DNA"/>
</dbReference>
<keyword evidence="11" id="KW-1133">Transmembrane helix</keyword>
<dbReference type="PROSITE" id="PS00107">
    <property type="entry name" value="PROTEIN_KINASE_ATP"/>
    <property type="match status" value="1"/>
</dbReference>
<dbReference type="GO" id="GO:0005524">
    <property type="term" value="F:ATP binding"/>
    <property type="evidence" value="ECO:0007669"/>
    <property type="project" value="UniProtKB-UniRule"/>
</dbReference>
<comment type="similarity">
    <text evidence="2">Belongs to the protein kinase superfamily. TKL Ser/Thr protein kinase family. TGFB receptor subfamily.</text>
</comment>
<dbReference type="GO" id="GO:0005886">
    <property type="term" value="C:plasma membrane"/>
    <property type="evidence" value="ECO:0007669"/>
    <property type="project" value="TreeGrafter"/>
</dbReference>
<dbReference type="Gene3D" id="3.30.200.20">
    <property type="entry name" value="Phosphorylase Kinase, domain 1"/>
    <property type="match status" value="1"/>
</dbReference>
<dbReference type="GO" id="GO:0043235">
    <property type="term" value="C:receptor complex"/>
    <property type="evidence" value="ECO:0007669"/>
    <property type="project" value="TreeGrafter"/>
</dbReference>
<dbReference type="PROSITE" id="PS51256">
    <property type="entry name" value="GS"/>
    <property type="match status" value="1"/>
</dbReference>
<feature type="region of interest" description="Disordered" evidence="16">
    <location>
        <begin position="27"/>
        <end position="71"/>
    </location>
</feature>
<comment type="subcellular location">
    <subcellularLocation>
        <location evidence="1">Membrane</location>
        <topology evidence="1">Single-pass type I membrane protein</topology>
    </subcellularLocation>
</comment>
<dbReference type="InterPro" id="IPR000333">
    <property type="entry name" value="TGFB_receptor"/>
</dbReference>
<keyword evidence="10 14" id="KW-0067">ATP-binding</keyword>
<keyword evidence="7" id="KW-0732">Signal</keyword>
<evidence type="ECO:0000259" key="17">
    <source>
        <dbReference type="PROSITE" id="PS50011"/>
    </source>
</evidence>
<evidence type="ECO:0000256" key="4">
    <source>
        <dbReference type="ARBA" id="ARBA00022527"/>
    </source>
</evidence>
<dbReference type="InterPro" id="IPR017441">
    <property type="entry name" value="Protein_kinase_ATP_BS"/>
</dbReference>
<dbReference type="EC" id="2.7.11.30" evidence="3"/>
<dbReference type="InterPro" id="IPR000719">
    <property type="entry name" value="Prot_kinase_dom"/>
</dbReference>
<feature type="domain" description="Protein kinase" evidence="17">
    <location>
        <begin position="149"/>
        <end position="444"/>
    </location>
</feature>
<keyword evidence="9" id="KW-0418">Kinase</keyword>
<accession>A0A3M7R8E9</accession>
<feature type="domain" description="GS" evidence="18">
    <location>
        <begin position="94"/>
        <end position="147"/>
    </location>
</feature>
<dbReference type="SUPFAM" id="SSF56112">
    <property type="entry name" value="Protein kinase-like (PK-like)"/>
    <property type="match status" value="1"/>
</dbReference>
<dbReference type="GO" id="GO:0004675">
    <property type="term" value="F:transmembrane receptor protein serine/threonine kinase activity"/>
    <property type="evidence" value="ECO:0007669"/>
    <property type="project" value="UniProtKB-EC"/>
</dbReference>
<dbReference type="PANTHER" id="PTHR23255">
    <property type="entry name" value="TRANSFORMING GROWTH FACTOR-BETA RECEPTOR TYPE I AND II"/>
    <property type="match status" value="1"/>
</dbReference>
<dbReference type="InterPro" id="IPR008271">
    <property type="entry name" value="Ser/Thr_kinase_AS"/>
</dbReference>
<evidence type="ECO:0000256" key="16">
    <source>
        <dbReference type="SAM" id="MobiDB-lite"/>
    </source>
</evidence>
<dbReference type="SMART" id="SM00467">
    <property type="entry name" value="GS"/>
    <property type="match status" value="1"/>
</dbReference>
<evidence type="ECO:0000256" key="13">
    <source>
        <dbReference type="ARBA" id="ARBA00023170"/>
    </source>
</evidence>
<dbReference type="Pfam" id="PF00069">
    <property type="entry name" value="Pkinase"/>
    <property type="match status" value="1"/>
</dbReference>
<evidence type="ECO:0000256" key="15">
    <source>
        <dbReference type="RuleBase" id="RU000304"/>
    </source>
</evidence>
<evidence type="ECO:0000256" key="12">
    <source>
        <dbReference type="ARBA" id="ARBA00023136"/>
    </source>
</evidence>
<dbReference type="PROSITE" id="PS50011">
    <property type="entry name" value="PROTEIN_KINASE_DOM"/>
    <property type="match status" value="1"/>
</dbReference>
<evidence type="ECO:0000256" key="6">
    <source>
        <dbReference type="ARBA" id="ARBA00022692"/>
    </source>
</evidence>
<dbReference type="PANTHER" id="PTHR23255:SF71">
    <property type="entry name" value="RECEPTOR PROTEIN SERINE_THREONINE KINASE"/>
    <property type="match status" value="1"/>
</dbReference>
<keyword evidence="20" id="KW-1185">Reference proteome</keyword>
<evidence type="ECO:0000256" key="8">
    <source>
        <dbReference type="ARBA" id="ARBA00022741"/>
    </source>
</evidence>
<feature type="binding site" evidence="14">
    <location>
        <position position="176"/>
    </location>
    <ligand>
        <name>ATP</name>
        <dbReference type="ChEBI" id="CHEBI:30616"/>
    </ligand>
</feature>
<keyword evidence="4 15" id="KW-0723">Serine/threonine-protein kinase</keyword>
<dbReference type="AlphaFoldDB" id="A0A3M7R8E9"/>
<proteinExistence type="inferred from homology"/>
<protein>
    <recommendedName>
        <fullName evidence="3">receptor protein serine/threonine kinase</fullName>
        <ecNumber evidence="3">2.7.11.30</ecNumber>
    </recommendedName>
</protein>
<evidence type="ECO:0000256" key="7">
    <source>
        <dbReference type="ARBA" id="ARBA00022729"/>
    </source>
</evidence>
<evidence type="ECO:0000259" key="18">
    <source>
        <dbReference type="PROSITE" id="PS51256"/>
    </source>
</evidence>
<dbReference type="Pfam" id="PF08515">
    <property type="entry name" value="TGF_beta_GS"/>
    <property type="match status" value="1"/>
</dbReference>
<evidence type="ECO:0000256" key="10">
    <source>
        <dbReference type="ARBA" id="ARBA00022840"/>
    </source>
</evidence>
<evidence type="ECO:0000256" key="5">
    <source>
        <dbReference type="ARBA" id="ARBA00022679"/>
    </source>
</evidence>
<dbReference type="InterPro" id="IPR003605">
    <property type="entry name" value="GS_dom"/>
</dbReference>
<evidence type="ECO:0000313" key="20">
    <source>
        <dbReference type="Proteomes" id="UP000276133"/>
    </source>
</evidence>
<keyword evidence="8 14" id="KW-0547">Nucleotide-binding</keyword>
<evidence type="ECO:0000256" key="9">
    <source>
        <dbReference type="ARBA" id="ARBA00022777"/>
    </source>
</evidence>
<reference evidence="19 20" key="1">
    <citation type="journal article" date="2018" name="Sci. Rep.">
        <title>Genomic signatures of local adaptation to the degree of environmental predictability in rotifers.</title>
        <authorList>
            <person name="Franch-Gras L."/>
            <person name="Hahn C."/>
            <person name="Garcia-Roger E.M."/>
            <person name="Carmona M.J."/>
            <person name="Serra M."/>
            <person name="Gomez A."/>
        </authorList>
    </citation>
    <scope>NUCLEOTIDE SEQUENCE [LARGE SCALE GENOMIC DNA]</scope>
    <source>
        <strain evidence="19">HYR1</strain>
    </source>
</reference>
<dbReference type="GO" id="GO:0071363">
    <property type="term" value="P:cellular response to growth factor stimulus"/>
    <property type="evidence" value="ECO:0007669"/>
    <property type="project" value="TreeGrafter"/>
</dbReference>
<gene>
    <name evidence="19" type="ORF">BpHYR1_052069</name>
</gene>
<keyword evidence="12" id="KW-0472">Membrane</keyword>
<evidence type="ECO:0000256" key="3">
    <source>
        <dbReference type="ARBA" id="ARBA00012401"/>
    </source>
</evidence>
<organism evidence="19 20">
    <name type="scientific">Brachionus plicatilis</name>
    <name type="common">Marine rotifer</name>
    <name type="synonym">Brachionus muelleri</name>
    <dbReference type="NCBI Taxonomy" id="10195"/>
    <lineage>
        <taxon>Eukaryota</taxon>
        <taxon>Metazoa</taxon>
        <taxon>Spiralia</taxon>
        <taxon>Gnathifera</taxon>
        <taxon>Rotifera</taxon>
        <taxon>Eurotatoria</taxon>
        <taxon>Monogononta</taxon>
        <taxon>Pseudotrocha</taxon>
        <taxon>Ploima</taxon>
        <taxon>Brachionidae</taxon>
        <taxon>Brachionus</taxon>
    </lineage>
</organism>
<name>A0A3M7R8E9_BRAPC</name>
<dbReference type="Gene3D" id="1.10.510.10">
    <property type="entry name" value="Transferase(Phosphotransferase) domain 1"/>
    <property type="match status" value="1"/>
</dbReference>
<keyword evidence="13 19" id="KW-0675">Receptor</keyword>
<keyword evidence="5" id="KW-0808">Transferase</keyword>
<dbReference type="STRING" id="10195.A0A3M7R8E9"/>
<dbReference type="OrthoDB" id="69842at2759"/>